<sequence>MATSSHPVGFDDDSVTEDDSEAEDFVPWTKGHLESENQPPYSSQSYLPSRPTSLHASNGLSSPAYPADPNPITSMKRGLFHSEWNLPAPPSYADKKRKIISKQSSLPLDLDGKGRAKKPVQVGPTRKVRC</sequence>
<evidence type="ECO:0000256" key="1">
    <source>
        <dbReference type="SAM" id="MobiDB-lite"/>
    </source>
</evidence>
<reference evidence="3" key="1">
    <citation type="journal article" date="2014" name="Proc. Natl. Acad. Sci. U.S.A.">
        <title>Extensive sampling of basidiomycete genomes demonstrates inadequacy of the white-rot/brown-rot paradigm for wood decay fungi.</title>
        <authorList>
            <person name="Riley R."/>
            <person name="Salamov A.A."/>
            <person name="Brown D.W."/>
            <person name="Nagy L.G."/>
            <person name="Floudas D."/>
            <person name="Held B.W."/>
            <person name="Levasseur A."/>
            <person name="Lombard V."/>
            <person name="Morin E."/>
            <person name="Otillar R."/>
            <person name="Lindquist E.A."/>
            <person name="Sun H."/>
            <person name="LaButti K.M."/>
            <person name="Schmutz J."/>
            <person name="Jabbour D."/>
            <person name="Luo H."/>
            <person name="Baker S.E."/>
            <person name="Pisabarro A.G."/>
            <person name="Walton J.D."/>
            <person name="Blanchette R.A."/>
            <person name="Henrissat B."/>
            <person name="Martin F."/>
            <person name="Cullen D."/>
            <person name="Hibbett D.S."/>
            <person name="Grigoriev I.V."/>
        </authorList>
    </citation>
    <scope>NUCLEOTIDE SEQUENCE [LARGE SCALE GENOMIC DNA]</scope>
    <source>
        <strain evidence="3">MUCL 33604</strain>
    </source>
</reference>
<dbReference type="AlphaFoldDB" id="A0A067QDC1"/>
<feature type="compositionally biased region" description="Acidic residues" evidence="1">
    <location>
        <begin position="10"/>
        <end position="24"/>
    </location>
</feature>
<evidence type="ECO:0000313" key="3">
    <source>
        <dbReference type="Proteomes" id="UP000027265"/>
    </source>
</evidence>
<accession>A0A067QDC1</accession>
<dbReference type="InParanoid" id="A0A067QDC1"/>
<dbReference type="EMBL" id="KL197712">
    <property type="protein sequence ID" value="KDQ61482.1"/>
    <property type="molecule type" value="Genomic_DNA"/>
</dbReference>
<proteinExistence type="predicted"/>
<name>A0A067QDC1_9AGAM</name>
<feature type="compositionally biased region" description="Low complexity" evidence="1">
    <location>
        <begin position="38"/>
        <end position="51"/>
    </location>
</feature>
<protein>
    <submittedName>
        <fullName evidence="2">Uncharacterized protein</fullName>
    </submittedName>
</protein>
<feature type="region of interest" description="Disordered" evidence="1">
    <location>
        <begin position="1"/>
        <end position="74"/>
    </location>
</feature>
<feature type="region of interest" description="Disordered" evidence="1">
    <location>
        <begin position="105"/>
        <end position="130"/>
    </location>
</feature>
<dbReference type="HOGENOM" id="CLU_1938480_0_0_1"/>
<keyword evidence="3" id="KW-1185">Reference proteome</keyword>
<gene>
    <name evidence="2" type="ORF">JAAARDRAFT_30920</name>
</gene>
<organism evidence="2 3">
    <name type="scientific">Jaapia argillacea MUCL 33604</name>
    <dbReference type="NCBI Taxonomy" id="933084"/>
    <lineage>
        <taxon>Eukaryota</taxon>
        <taxon>Fungi</taxon>
        <taxon>Dikarya</taxon>
        <taxon>Basidiomycota</taxon>
        <taxon>Agaricomycotina</taxon>
        <taxon>Agaricomycetes</taxon>
        <taxon>Agaricomycetidae</taxon>
        <taxon>Jaapiales</taxon>
        <taxon>Jaapiaceae</taxon>
        <taxon>Jaapia</taxon>
    </lineage>
</organism>
<dbReference type="Proteomes" id="UP000027265">
    <property type="component" value="Unassembled WGS sequence"/>
</dbReference>
<feature type="compositionally biased region" description="Polar residues" evidence="1">
    <location>
        <begin position="52"/>
        <end position="61"/>
    </location>
</feature>
<evidence type="ECO:0000313" key="2">
    <source>
        <dbReference type="EMBL" id="KDQ61482.1"/>
    </source>
</evidence>